<name>A0ABV4ULH3_9MICC</name>
<keyword evidence="1" id="KW-0472">Membrane</keyword>
<sequence>MPVWSWPLIALAVFAALLAWRVVATRRNGRVAVGHGAVGPASVGPGAAAAEAPGQDIGWQAWGLVAAVGAGLSLSGFLLSVVYAEQLAELLELVTRR</sequence>
<evidence type="ECO:0000256" key="1">
    <source>
        <dbReference type="SAM" id="Phobius"/>
    </source>
</evidence>
<gene>
    <name evidence="2" type="ORF">ACETWP_07840</name>
</gene>
<dbReference type="Proteomes" id="UP001575652">
    <property type="component" value="Unassembled WGS sequence"/>
</dbReference>
<evidence type="ECO:0000313" key="2">
    <source>
        <dbReference type="EMBL" id="MFB0834496.1"/>
    </source>
</evidence>
<protein>
    <submittedName>
        <fullName evidence="2">Uncharacterized protein</fullName>
    </submittedName>
</protein>
<evidence type="ECO:0000313" key="3">
    <source>
        <dbReference type="Proteomes" id="UP001575652"/>
    </source>
</evidence>
<dbReference type="EMBL" id="JBHDLJ010000005">
    <property type="protein sequence ID" value="MFB0834496.1"/>
    <property type="molecule type" value="Genomic_DNA"/>
</dbReference>
<feature type="transmembrane region" description="Helical" evidence="1">
    <location>
        <begin position="61"/>
        <end position="84"/>
    </location>
</feature>
<proteinExistence type="predicted"/>
<organism evidence="2 3">
    <name type="scientific">Arthrobacter halodurans</name>
    <dbReference type="NCBI Taxonomy" id="516699"/>
    <lineage>
        <taxon>Bacteria</taxon>
        <taxon>Bacillati</taxon>
        <taxon>Actinomycetota</taxon>
        <taxon>Actinomycetes</taxon>
        <taxon>Micrococcales</taxon>
        <taxon>Micrococcaceae</taxon>
        <taxon>Arthrobacter</taxon>
    </lineage>
</organism>
<accession>A0ABV4ULH3</accession>
<reference evidence="2 3" key="1">
    <citation type="submission" date="2024-09" db="EMBL/GenBank/DDBJ databases">
        <authorList>
            <person name="Salinas-Garcia M.A."/>
            <person name="Prieme A."/>
        </authorList>
    </citation>
    <scope>NUCLEOTIDE SEQUENCE [LARGE SCALE GENOMIC DNA]</scope>
    <source>
        <strain evidence="2 3">DSM 21081</strain>
    </source>
</reference>
<keyword evidence="3" id="KW-1185">Reference proteome</keyword>
<dbReference type="RefSeq" id="WP_373971672.1">
    <property type="nucleotide sequence ID" value="NZ_JBHDLJ010000005.1"/>
</dbReference>
<keyword evidence="1" id="KW-0812">Transmembrane</keyword>
<keyword evidence="1" id="KW-1133">Transmembrane helix</keyword>
<comment type="caution">
    <text evidence="2">The sequence shown here is derived from an EMBL/GenBank/DDBJ whole genome shotgun (WGS) entry which is preliminary data.</text>
</comment>